<dbReference type="EMBL" id="RXMA01000023">
    <property type="protein sequence ID" value="RTR16755.1"/>
    <property type="molecule type" value="Genomic_DNA"/>
</dbReference>
<keyword evidence="1" id="KW-0175">Coiled coil</keyword>
<sequence length="402" mass="42425">MVRPADRRFAAVLALALTVGGTVGLTAPVHAIAQTLTQSQATDPATLAAAAEEAIRNDLGRLVPPLWRVESVTLDVTPPAAPAKDKDRDAKVADPRVSAKVTLGLALGKPTFLFDSRDGTVTFLRPVADAGLEKTLTAKAVATRGANGWTVRFTAQNPDVLDGLGKPLDEWPGQPVVLGTPEAQAARERLEREAQQRAAEDAARRARDEAWLAQSEASAKIAAERAEKERAAAETRAAQITEVRAKLLGPDRAVKIATFEAALGGNDPALRQVASEAALQSRDPILANLALKDWVARRSSAPVQLFATKEDAGSEAALQNLGPFTVEFDGFTRINGTIAGRMGAPGHAVAKMSTIIGSLAQTELTLSSSGCTLSLRLSEHQTLDGLLRCQTLPALIARITLD</sequence>
<dbReference type="OrthoDB" id="7299382at2"/>
<reference evidence="2 3" key="1">
    <citation type="submission" date="2018-12" db="EMBL/GenBank/DDBJ databases">
        <authorList>
            <person name="Yang Y."/>
        </authorList>
    </citation>
    <scope>NUCLEOTIDE SEQUENCE [LARGE SCALE GENOMIC DNA]</scope>
    <source>
        <strain evidence="2 3">L-25-5w-1</strain>
    </source>
</reference>
<keyword evidence="3" id="KW-1185">Reference proteome</keyword>
<evidence type="ECO:0000313" key="2">
    <source>
        <dbReference type="EMBL" id="RTR16755.1"/>
    </source>
</evidence>
<evidence type="ECO:0000256" key="1">
    <source>
        <dbReference type="SAM" id="Coils"/>
    </source>
</evidence>
<organism evidence="2 3">
    <name type="scientific">Azospirillum griseum</name>
    <dbReference type="NCBI Taxonomy" id="2496639"/>
    <lineage>
        <taxon>Bacteria</taxon>
        <taxon>Pseudomonadati</taxon>
        <taxon>Pseudomonadota</taxon>
        <taxon>Alphaproteobacteria</taxon>
        <taxon>Rhodospirillales</taxon>
        <taxon>Azospirillaceae</taxon>
        <taxon>Azospirillum</taxon>
    </lineage>
</organism>
<name>A0A431VD30_9PROT</name>
<gene>
    <name evidence="2" type="ORF">EJ903_19975</name>
</gene>
<dbReference type="AlphaFoldDB" id="A0A431VD30"/>
<dbReference type="Proteomes" id="UP000277007">
    <property type="component" value="Unassembled WGS sequence"/>
</dbReference>
<protein>
    <submittedName>
        <fullName evidence="2">Uncharacterized protein</fullName>
    </submittedName>
</protein>
<evidence type="ECO:0000313" key="3">
    <source>
        <dbReference type="Proteomes" id="UP000277007"/>
    </source>
</evidence>
<dbReference type="RefSeq" id="WP_126618736.1">
    <property type="nucleotide sequence ID" value="NZ_JBHUCY010000008.1"/>
</dbReference>
<proteinExistence type="predicted"/>
<comment type="caution">
    <text evidence="2">The sequence shown here is derived from an EMBL/GenBank/DDBJ whole genome shotgun (WGS) entry which is preliminary data.</text>
</comment>
<feature type="coiled-coil region" evidence="1">
    <location>
        <begin position="185"/>
        <end position="243"/>
    </location>
</feature>
<accession>A0A431VD30</accession>